<dbReference type="EMBL" id="LN719426">
    <property type="protein sequence ID" value="CEP08113.1"/>
    <property type="molecule type" value="Genomic_DNA"/>
</dbReference>
<dbReference type="InterPro" id="IPR000719">
    <property type="entry name" value="Prot_kinase_dom"/>
</dbReference>
<evidence type="ECO:0000256" key="9">
    <source>
        <dbReference type="PROSITE-ProRule" id="PRU10141"/>
    </source>
</evidence>
<dbReference type="InterPro" id="IPR011009">
    <property type="entry name" value="Kinase-like_dom_sf"/>
</dbReference>
<comment type="catalytic activity">
    <reaction evidence="8">
        <text>L-seryl-[protein] + ATP = O-phospho-L-seryl-[protein] + ADP + H(+)</text>
        <dbReference type="Rhea" id="RHEA:17989"/>
        <dbReference type="Rhea" id="RHEA-COMP:9863"/>
        <dbReference type="Rhea" id="RHEA-COMP:11604"/>
        <dbReference type="ChEBI" id="CHEBI:15378"/>
        <dbReference type="ChEBI" id="CHEBI:29999"/>
        <dbReference type="ChEBI" id="CHEBI:30616"/>
        <dbReference type="ChEBI" id="CHEBI:83421"/>
        <dbReference type="ChEBI" id="CHEBI:456216"/>
        <dbReference type="EC" id="2.7.11.11"/>
    </reaction>
</comment>
<dbReference type="InterPro" id="IPR017441">
    <property type="entry name" value="Protein_kinase_ATP_BS"/>
</dbReference>
<dbReference type="GO" id="GO:0005829">
    <property type="term" value="C:cytosol"/>
    <property type="evidence" value="ECO:0007669"/>
    <property type="project" value="TreeGrafter"/>
</dbReference>
<dbReference type="Gene3D" id="3.30.200.20">
    <property type="entry name" value="Phosphorylase Kinase, domain 1"/>
    <property type="match status" value="1"/>
</dbReference>
<feature type="domain" description="Protein kinase" evidence="12">
    <location>
        <begin position="177"/>
        <end position="431"/>
    </location>
</feature>
<evidence type="ECO:0000256" key="1">
    <source>
        <dbReference type="ARBA" id="ARBA00012444"/>
    </source>
</evidence>
<dbReference type="EC" id="2.7.11.11" evidence="1"/>
<dbReference type="InterPro" id="IPR000961">
    <property type="entry name" value="AGC-kinase_C"/>
</dbReference>
<evidence type="ECO:0000313" key="15">
    <source>
        <dbReference type="Proteomes" id="UP000054107"/>
    </source>
</evidence>
<dbReference type="GO" id="GO:0005524">
    <property type="term" value="F:ATP binding"/>
    <property type="evidence" value="ECO:0007669"/>
    <property type="project" value="UniProtKB-UniRule"/>
</dbReference>
<evidence type="ECO:0000313" key="14">
    <source>
        <dbReference type="EMBL" id="CEP08113.1"/>
    </source>
</evidence>
<dbReference type="PROSITE" id="PS00108">
    <property type="entry name" value="PROTEIN_KINASE_ST"/>
    <property type="match status" value="1"/>
</dbReference>
<feature type="region of interest" description="Disordered" evidence="11">
    <location>
        <begin position="62"/>
        <end position="102"/>
    </location>
</feature>
<evidence type="ECO:0000256" key="3">
    <source>
        <dbReference type="ARBA" id="ARBA00022679"/>
    </source>
</evidence>
<keyword evidence="4 9" id="KW-0547">Nucleotide-binding</keyword>
<dbReference type="STRING" id="35722.A0A0B7MYC8"/>
<comment type="catalytic activity">
    <reaction evidence="7">
        <text>L-threonyl-[protein] + ATP = O-phospho-L-threonyl-[protein] + ADP + H(+)</text>
        <dbReference type="Rhea" id="RHEA:46608"/>
        <dbReference type="Rhea" id="RHEA-COMP:11060"/>
        <dbReference type="Rhea" id="RHEA-COMP:11605"/>
        <dbReference type="ChEBI" id="CHEBI:15378"/>
        <dbReference type="ChEBI" id="CHEBI:30013"/>
        <dbReference type="ChEBI" id="CHEBI:30616"/>
        <dbReference type="ChEBI" id="CHEBI:61977"/>
        <dbReference type="ChEBI" id="CHEBI:456216"/>
        <dbReference type="EC" id="2.7.11.11"/>
    </reaction>
</comment>
<evidence type="ECO:0000256" key="5">
    <source>
        <dbReference type="ARBA" id="ARBA00022777"/>
    </source>
</evidence>
<protein>
    <recommendedName>
        <fullName evidence="1">cAMP-dependent protein kinase</fullName>
        <ecNumber evidence="1">2.7.11.11</ecNumber>
    </recommendedName>
</protein>
<feature type="region of interest" description="Disordered" evidence="11">
    <location>
        <begin position="114"/>
        <end position="164"/>
    </location>
</feature>
<dbReference type="FunFam" id="1.10.510.10:FF:000005">
    <property type="entry name" value="cAMP-dependent protein kinase catalytic subunit alpha"/>
    <property type="match status" value="1"/>
</dbReference>
<evidence type="ECO:0000259" key="12">
    <source>
        <dbReference type="PROSITE" id="PS50011"/>
    </source>
</evidence>
<name>A0A0B7MYC8_9FUNG</name>
<keyword evidence="5" id="KW-0418">Kinase</keyword>
<dbReference type="SMART" id="SM00220">
    <property type="entry name" value="S_TKc"/>
    <property type="match status" value="1"/>
</dbReference>
<feature type="compositionally biased region" description="Basic and acidic residues" evidence="11">
    <location>
        <begin position="1"/>
        <end position="10"/>
    </location>
</feature>
<evidence type="ECO:0000256" key="10">
    <source>
        <dbReference type="RuleBase" id="RU000304"/>
    </source>
</evidence>
<dbReference type="SUPFAM" id="SSF56112">
    <property type="entry name" value="Protein kinase-like (PK-like)"/>
    <property type="match status" value="1"/>
</dbReference>
<dbReference type="CDD" id="cd05580">
    <property type="entry name" value="STKc_PKA_like"/>
    <property type="match status" value="1"/>
</dbReference>
<dbReference type="OrthoDB" id="2275208at2759"/>
<evidence type="ECO:0000256" key="11">
    <source>
        <dbReference type="SAM" id="MobiDB-lite"/>
    </source>
</evidence>
<dbReference type="GO" id="GO:0004691">
    <property type="term" value="F:cAMP-dependent protein kinase activity"/>
    <property type="evidence" value="ECO:0007669"/>
    <property type="project" value="UniProtKB-EC"/>
</dbReference>
<evidence type="ECO:0000256" key="6">
    <source>
        <dbReference type="ARBA" id="ARBA00022840"/>
    </source>
</evidence>
<keyword evidence="15" id="KW-1185">Reference proteome</keyword>
<dbReference type="GO" id="GO:0005952">
    <property type="term" value="C:cAMP-dependent protein kinase complex"/>
    <property type="evidence" value="ECO:0007669"/>
    <property type="project" value="TreeGrafter"/>
</dbReference>
<keyword evidence="6 9" id="KW-0067">ATP-binding</keyword>
<feature type="binding site" evidence="9">
    <location>
        <position position="206"/>
    </location>
    <ligand>
        <name>ATP</name>
        <dbReference type="ChEBI" id="CHEBI:30616"/>
    </ligand>
</feature>
<accession>A0A0B7MYC8</accession>
<comment type="similarity">
    <text evidence="10">Belongs to the protein kinase superfamily.</text>
</comment>
<feature type="domain" description="AGC-kinase C-terminal" evidence="13">
    <location>
        <begin position="432"/>
        <end position="486"/>
    </location>
</feature>
<evidence type="ECO:0000256" key="7">
    <source>
        <dbReference type="ARBA" id="ARBA00047292"/>
    </source>
</evidence>
<dbReference type="Gene3D" id="1.10.510.10">
    <property type="entry name" value="Transferase(Phosphotransferase) domain 1"/>
    <property type="match status" value="1"/>
</dbReference>
<evidence type="ECO:0000259" key="13">
    <source>
        <dbReference type="PROSITE" id="PS51285"/>
    </source>
</evidence>
<dbReference type="Pfam" id="PF00069">
    <property type="entry name" value="Pkinase"/>
    <property type="match status" value="1"/>
</dbReference>
<evidence type="ECO:0000256" key="4">
    <source>
        <dbReference type="ARBA" id="ARBA00022741"/>
    </source>
</evidence>
<proteinExistence type="inferred from homology"/>
<feature type="compositionally biased region" description="Low complexity" evidence="11">
    <location>
        <begin position="16"/>
        <end position="34"/>
    </location>
</feature>
<dbReference type="SMART" id="SM00133">
    <property type="entry name" value="S_TK_X"/>
    <property type="match status" value="1"/>
</dbReference>
<dbReference type="PANTHER" id="PTHR24353:SF153">
    <property type="entry name" value="CAMP-DEPENDENT PROTEIN KINASE CATALYTIC SUBUNIT 1"/>
    <property type="match status" value="1"/>
</dbReference>
<reference evidence="14 15" key="1">
    <citation type="submission" date="2014-09" db="EMBL/GenBank/DDBJ databases">
        <authorList>
            <person name="Ellenberger Sabrina"/>
        </authorList>
    </citation>
    <scope>NUCLEOTIDE SEQUENCE [LARGE SCALE GENOMIC DNA]</scope>
    <source>
        <strain evidence="14 15">CBS 412.66</strain>
    </source>
</reference>
<dbReference type="PROSITE" id="PS50011">
    <property type="entry name" value="PROTEIN_KINASE_DOM"/>
    <property type="match status" value="1"/>
</dbReference>
<feature type="compositionally biased region" description="Polar residues" evidence="11">
    <location>
        <begin position="134"/>
        <end position="158"/>
    </location>
</feature>
<dbReference type="AlphaFoldDB" id="A0A0B7MYC8"/>
<evidence type="ECO:0000256" key="2">
    <source>
        <dbReference type="ARBA" id="ARBA00022527"/>
    </source>
</evidence>
<dbReference type="InterPro" id="IPR008271">
    <property type="entry name" value="Ser/Thr_kinase_AS"/>
</dbReference>
<dbReference type="PANTHER" id="PTHR24353">
    <property type="entry name" value="CYCLIC NUCLEOTIDE-DEPENDENT PROTEIN KINASE"/>
    <property type="match status" value="1"/>
</dbReference>
<dbReference type="FunFam" id="3.30.200.20:FF:000005">
    <property type="entry name" value="cAMP-dependent protein kinase catalytic subunit"/>
    <property type="match status" value="1"/>
</dbReference>
<feature type="compositionally biased region" description="Low complexity" evidence="11">
    <location>
        <begin position="92"/>
        <end position="102"/>
    </location>
</feature>
<dbReference type="GO" id="GO:0005634">
    <property type="term" value="C:nucleus"/>
    <property type="evidence" value="ECO:0007669"/>
    <property type="project" value="TreeGrafter"/>
</dbReference>
<feature type="region of interest" description="Disordered" evidence="11">
    <location>
        <begin position="1"/>
        <end position="42"/>
    </location>
</feature>
<sequence>MLSKIIDKAKPRFSFHHNSNNKSGSTSSSESQSHNKFHLASNLPTTGITTHIFGYRDDLKDNYVEPPPVPPTRTEPIKENKSAPPVGTPPKSTSQNTASTTASLADTAKTNYSSFFPEQLPSTPPRTPGGSFLARSNSSGHSSAKSQDSHNHASASTEQLDDSDVTRPHCQLKLDNFNLQRTLGTGSFGRVHLIQSKINKRYYALKVLKKAEIVKLKQVEHTNNEQSILARVQHPFIINLWGSFQDCTNLFLVMDFVPGGELFSLLRKSKKFSNDIARFYAGEVLLALAYLHSKNIIYRDLKPENLLLDVHGHIKICDFGFAKVVPDITWTLCGTPDYLAPEVIQTKGYGKAADYWAFGVLIFEMLAGFPPFYDDNQFKLYEKILTTQPKYPSCIDSTAKDLLKHLLTTDLTQRYGNLKRGYHDICEHKWFASLDFDKLIQRKIKPPHIPHLKNDGDASNFDRYPEDFHPYGIPQDDPYRDQFPDF</sequence>
<organism evidence="14 15">
    <name type="scientific">Parasitella parasitica</name>
    <dbReference type="NCBI Taxonomy" id="35722"/>
    <lineage>
        <taxon>Eukaryota</taxon>
        <taxon>Fungi</taxon>
        <taxon>Fungi incertae sedis</taxon>
        <taxon>Mucoromycota</taxon>
        <taxon>Mucoromycotina</taxon>
        <taxon>Mucoromycetes</taxon>
        <taxon>Mucorales</taxon>
        <taxon>Mucorineae</taxon>
        <taxon>Mucoraceae</taxon>
        <taxon>Parasitella</taxon>
    </lineage>
</organism>
<keyword evidence="3" id="KW-0808">Transferase</keyword>
<dbReference type="PROSITE" id="PS51285">
    <property type="entry name" value="AGC_KINASE_CTER"/>
    <property type="match status" value="1"/>
</dbReference>
<keyword evidence="2 10" id="KW-0723">Serine/threonine-protein kinase</keyword>
<gene>
    <name evidence="14" type="primary">PARPA_01422.1 scaffold 1359</name>
</gene>
<dbReference type="PROSITE" id="PS00107">
    <property type="entry name" value="PROTEIN_KINASE_ATP"/>
    <property type="match status" value="1"/>
</dbReference>
<evidence type="ECO:0000256" key="8">
    <source>
        <dbReference type="ARBA" id="ARBA00047454"/>
    </source>
</evidence>
<dbReference type="Proteomes" id="UP000054107">
    <property type="component" value="Unassembled WGS sequence"/>
</dbReference>